<comment type="function">
    <text evidence="1 6">Ribosomal protein P0 is the functional equivalent of E.coli protein L10.</text>
</comment>
<evidence type="ECO:0000256" key="7">
    <source>
        <dbReference type="SAM" id="MobiDB-lite"/>
    </source>
</evidence>
<evidence type="ECO:0000313" key="10">
    <source>
        <dbReference type="Proteomes" id="UP001174909"/>
    </source>
</evidence>
<reference evidence="9" key="1">
    <citation type="submission" date="2023-03" db="EMBL/GenBank/DDBJ databases">
        <authorList>
            <person name="Steffen K."/>
            <person name="Cardenas P."/>
        </authorList>
    </citation>
    <scope>NUCLEOTIDE SEQUENCE</scope>
</reference>
<dbReference type="PANTHER" id="PTHR45699">
    <property type="entry name" value="60S ACIDIC RIBOSOMAL PROTEIN P0"/>
    <property type="match status" value="1"/>
</dbReference>
<dbReference type="GO" id="GO:0002181">
    <property type="term" value="P:cytoplasmic translation"/>
    <property type="evidence" value="ECO:0007669"/>
    <property type="project" value="TreeGrafter"/>
</dbReference>
<dbReference type="SUPFAM" id="SSF160369">
    <property type="entry name" value="Ribosomal protein L10-like"/>
    <property type="match status" value="1"/>
</dbReference>
<dbReference type="InterPro" id="IPR043164">
    <property type="entry name" value="Ribosomal_uL10-like_insert_sf"/>
</dbReference>
<feature type="region of interest" description="Disordered" evidence="7">
    <location>
        <begin position="285"/>
        <end position="320"/>
    </location>
</feature>
<dbReference type="Pfam" id="PF17777">
    <property type="entry name" value="RL10P_insert"/>
    <property type="match status" value="1"/>
</dbReference>
<keyword evidence="10" id="KW-1185">Reference proteome</keyword>
<dbReference type="Gene3D" id="3.30.70.1730">
    <property type="match status" value="1"/>
</dbReference>
<dbReference type="Pfam" id="PF00428">
    <property type="entry name" value="Ribosomal_60s"/>
    <property type="match status" value="1"/>
</dbReference>
<protein>
    <recommendedName>
        <fullName evidence="6">60S acidic ribosomal protein P0</fullName>
    </recommendedName>
</protein>
<accession>A0AA35X943</accession>
<evidence type="ECO:0000256" key="4">
    <source>
        <dbReference type="ARBA" id="ARBA00022980"/>
    </source>
</evidence>
<evidence type="ECO:0000256" key="1">
    <source>
        <dbReference type="ARBA" id="ARBA00002200"/>
    </source>
</evidence>
<dbReference type="GO" id="GO:0022625">
    <property type="term" value="C:cytosolic large ribosomal subunit"/>
    <property type="evidence" value="ECO:0007669"/>
    <property type="project" value="TreeGrafter"/>
</dbReference>
<dbReference type="CDD" id="cd05795">
    <property type="entry name" value="Ribosomal_P0_L10e"/>
    <property type="match status" value="1"/>
</dbReference>
<dbReference type="Gene3D" id="3.90.105.20">
    <property type="match status" value="1"/>
</dbReference>
<comment type="caution">
    <text evidence="9">The sequence shown here is derived from an EMBL/GenBank/DDBJ whole genome shotgun (WGS) entry which is preliminary data.</text>
</comment>
<evidence type="ECO:0000256" key="5">
    <source>
        <dbReference type="ARBA" id="ARBA00023274"/>
    </source>
</evidence>
<dbReference type="GO" id="GO:0070180">
    <property type="term" value="F:large ribosomal subunit rRNA binding"/>
    <property type="evidence" value="ECO:0007669"/>
    <property type="project" value="TreeGrafter"/>
</dbReference>
<dbReference type="GO" id="GO:0000027">
    <property type="term" value="P:ribosomal large subunit assembly"/>
    <property type="evidence" value="ECO:0007669"/>
    <property type="project" value="TreeGrafter"/>
</dbReference>
<dbReference type="GO" id="GO:0003735">
    <property type="term" value="F:structural constituent of ribosome"/>
    <property type="evidence" value="ECO:0007669"/>
    <property type="project" value="TreeGrafter"/>
</dbReference>
<feature type="domain" description="Large ribosomal subunit protein uL10-like insertion" evidence="8">
    <location>
        <begin position="111"/>
        <end position="180"/>
    </location>
</feature>
<evidence type="ECO:0000313" key="9">
    <source>
        <dbReference type="EMBL" id="CAI8050033.1"/>
    </source>
</evidence>
<dbReference type="AlphaFoldDB" id="A0AA35X943"/>
<evidence type="ECO:0000256" key="6">
    <source>
        <dbReference type="PIRNR" id="PIRNR039087"/>
    </source>
</evidence>
<dbReference type="PANTHER" id="PTHR45699:SF3">
    <property type="entry name" value="LARGE RIBOSOMAL SUBUNIT PROTEIN UL10"/>
    <property type="match status" value="1"/>
</dbReference>
<proteinExistence type="inferred from homology"/>
<keyword evidence="5 6" id="KW-0687">Ribonucleoprotein</keyword>
<dbReference type="EMBL" id="CASHTH010003831">
    <property type="protein sequence ID" value="CAI8050033.1"/>
    <property type="molecule type" value="Genomic_DNA"/>
</dbReference>
<evidence type="ECO:0000256" key="3">
    <source>
        <dbReference type="ARBA" id="ARBA00022553"/>
    </source>
</evidence>
<dbReference type="FunFam" id="3.90.105.20:FF:000001">
    <property type="entry name" value="60S acidic ribosomal protein P0"/>
    <property type="match status" value="1"/>
</dbReference>
<keyword evidence="3" id="KW-0597">Phosphoprotein</keyword>
<evidence type="ECO:0000256" key="2">
    <source>
        <dbReference type="ARBA" id="ARBA00008889"/>
    </source>
</evidence>
<dbReference type="InterPro" id="IPR043141">
    <property type="entry name" value="Ribosomal_uL10-like_sf"/>
</dbReference>
<dbReference type="FunFam" id="3.30.70.1730:FF:000002">
    <property type="entry name" value="60S acidic ribosomal protein P0"/>
    <property type="match status" value="1"/>
</dbReference>
<dbReference type="InterPro" id="IPR040637">
    <property type="entry name" value="Ribosomal_uL10-like_insert"/>
</dbReference>
<sequence>MGREDRTTWKANYFTKLIELLDTYQKVFLVTVDNVSSKQMQQIRIKLRGRATLLMGKNTTIRKAIRGHLEQNPQLEKLLPCIKGNVGFVFTNGDLGEIRDLIGENRVQAPAKAGAIAPINVHVVAGNTGLGPEKTSFFQALHIATKITRGTIEILNNVHLIHIGEKVGASEATLLSMLKIYPFSYGLEISQVYEDGAVFSPNVLDIKTEYLLERFMEGIGRVAALSLQIGYPTVASVPHSIVNGFKRLLAVAVATDITFPEAEQAKAFVADPSAFVPVVTQTEAAADAGGGGGGGEEAKEEKKEEEEEESDDDMGFGLFD</sequence>
<evidence type="ECO:0000259" key="8">
    <source>
        <dbReference type="Pfam" id="PF17777"/>
    </source>
</evidence>
<dbReference type="InterPro" id="IPR030670">
    <property type="entry name" value="uL10_eukaryotes"/>
</dbReference>
<comment type="similarity">
    <text evidence="2 6">Belongs to the universal ribosomal protein uL10 family.</text>
</comment>
<dbReference type="PIRSF" id="PIRSF039087">
    <property type="entry name" value="L10E"/>
    <property type="match status" value="1"/>
</dbReference>
<name>A0AA35X943_GEOBA</name>
<gene>
    <name evidence="9" type="ORF">GBAR_LOCUS27524</name>
</gene>
<feature type="compositionally biased region" description="Acidic residues" evidence="7">
    <location>
        <begin position="303"/>
        <end position="314"/>
    </location>
</feature>
<dbReference type="InterPro" id="IPR050323">
    <property type="entry name" value="Ribosomal_protein_uL10"/>
</dbReference>
<keyword evidence="4 6" id="KW-0689">Ribosomal protein</keyword>
<dbReference type="InterPro" id="IPR001790">
    <property type="entry name" value="Ribosomal_uL10"/>
</dbReference>
<organism evidence="9 10">
    <name type="scientific">Geodia barretti</name>
    <name type="common">Barrett's horny sponge</name>
    <dbReference type="NCBI Taxonomy" id="519541"/>
    <lineage>
        <taxon>Eukaryota</taxon>
        <taxon>Metazoa</taxon>
        <taxon>Porifera</taxon>
        <taxon>Demospongiae</taxon>
        <taxon>Heteroscleromorpha</taxon>
        <taxon>Tetractinellida</taxon>
        <taxon>Astrophorina</taxon>
        <taxon>Geodiidae</taxon>
        <taxon>Geodia</taxon>
    </lineage>
</organism>
<dbReference type="Pfam" id="PF00466">
    <property type="entry name" value="Ribosomal_L10"/>
    <property type="match status" value="1"/>
</dbReference>
<dbReference type="Proteomes" id="UP001174909">
    <property type="component" value="Unassembled WGS sequence"/>
</dbReference>